<gene>
    <name evidence="1" type="ORF">IAD01_05350</name>
</gene>
<sequence>MAYLLYQGHGSLRLTTDSGKVIYIDPFAGDGYEKPADLILVTHQHHDHNCIDLPAKNSGCVIWQSFDALKDGKYQTLTLDYATVEAVQAYNHHHSKAECVGYIVSTDGISIYFAGDTAETEQMKQMPKRKLDYAVLPMDSTYTMDIDETIHCASLIKAKHTIPVHMSPGKLFDMERAKKFTADGALIMQPGEQIKL</sequence>
<dbReference type="PANTHER" id="PTHR43546">
    <property type="entry name" value="UPF0173 METAL-DEPENDENT HYDROLASE MJ1163-RELATED"/>
    <property type="match status" value="1"/>
</dbReference>
<reference evidence="1" key="1">
    <citation type="submission" date="2020-10" db="EMBL/GenBank/DDBJ databases">
        <authorList>
            <person name="Gilroy R."/>
        </authorList>
    </citation>
    <scope>NUCLEOTIDE SEQUENCE</scope>
    <source>
        <strain evidence="1">CHK157-1446</strain>
    </source>
</reference>
<dbReference type="EMBL" id="DVIR01000048">
    <property type="protein sequence ID" value="HIS24811.1"/>
    <property type="molecule type" value="Genomic_DNA"/>
</dbReference>
<dbReference type="Pfam" id="PF13483">
    <property type="entry name" value="Lactamase_B_3"/>
    <property type="match status" value="1"/>
</dbReference>
<name>A0A9D1JHY3_9FIRM</name>
<dbReference type="SUPFAM" id="SSF56281">
    <property type="entry name" value="Metallo-hydrolase/oxidoreductase"/>
    <property type="match status" value="1"/>
</dbReference>
<accession>A0A9D1JHY3</accession>
<evidence type="ECO:0000313" key="1">
    <source>
        <dbReference type="EMBL" id="HIS24811.1"/>
    </source>
</evidence>
<organism evidence="1 2">
    <name type="scientific">Candidatus Faeciplasma gallinarum</name>
    <dbReference type="NCBI Taxonomy" id="2840799"/>
    <lineage>
        <taxon>Bacteria</taxon>
        <taxon>Bacillati</taxon>
        <taxon>Bacillota</taxon>
        <taxon>Clostridia</taxon>
        <taxon>Eubacteriales</taxon>
        <taxon>Oscillospiraceae</taxon>
        <taxon>Oscillospiraceae incertae sedis</taxon>
        <taxon>Candidatus Faeciplasma</taxon>
    </lineage>
</organism>
<reference evidence="1" key="2">
    <citation type="journal article" date="2021" name="PeerJ">
        <title>Extensive microbial diversity within the chicken gut microbiome revealed by metagenomics and culture.</title>
        <authorList>
            <person name="Gilroy R."/>
            <person name="Ravi A."/>
            <person name="Getino M."/>
            <person name="Pursley I."/>
            <person name="Horton D.L."/>
            <person name="Alikhan N.F."/>
            <person name="Baker D."/>
            <person name="Gharbi K."/>
            <person name="Hall N."/>
            <person name="Watson M."/>
            <person name="Adriaenssens E.M."/>
            <person name="Foster-Nyarko E."/>
            <person name="Jarju S."/>
            <person name="Secka A."/>
            <person name="Antonio M."/>
            <person name="Oren A."/>
            <person name="Chaudhuri R.R."/>
            <person name="La Ragione R."/>
            <person name="Hildebrand F."/>
            <person name="Pallen M.J."/>
        </authorList>
    </citation>
    <scope>NUCLEOTIDE SEQUENCE</scope>
    <source>
        <strain evidence="1">CHK157-1446</strain>
    </source>
</reference>
<dbReference type="Proteomes" id="UP000823982">
    <property type="component" value="Unassembled WGS sequence"/>
</dbReference>
<dbReference type="PANTHER" id="PTHR43546:SF3">
    <property type="entry name" value="UPF0173 METAL-DEPENDENT HYDROLASE MJ1163"/>
    <property type="match status" value="1"/>
</dbReference>
<dbReference type="InterPro" id="IPR050114">
    <property type="entry name" value="UPF0173_UPF0282_UlaG_hydrolase"/>
</dbReference>
<dbReference type="Gene3D" id="3.60.15.10">
    <property type="entry name" value="Ribonuclease Z/Hydroxyacylglutathione hydrolase-like"/>
    <property type="match status" value="1"/>
</dbReference>
<proteinExistence type="predicted"/>
<dbReference type="AlphaFoldDB" id="A0A9D1JHY3"/>
<dbReference type="InterPro" id="IPR036866">
    <property type="entry name" value="RibonucZ/Hydroxyglut_hydro"/>
</dbReference>
<evidence type="ECO:0000313" key="2">
    <source>
        <dbReference type="Proteomes" id="UP000823982"/>
    </source>
</evidence>
<comment type="caution">
    <text evidence="1">The sequence shown here is derived from an EMBL/GenBank/DDBJ whole genome shotgun (WGS) entry which is preliminary data.</text>
</comment>
<protein>
    <submittedName>
        <fullName evidence="1">MBL fold metallo-hydrolase</fullName>
    </submittedName>
</protein>